<comment type="caution">
    <text evidence="1">The sequence shown here is derived from an EMBL/GenBank/DDBJ whole genome shotgun (WGS) entry which is preliminary data.</text>
</comment>
<name>A0A150H989_9MICO</name>
<sequence length="333" mass="37116">MFNVFSLQEAKAFGAEKWEVEGAVGCCLERLYRACYFVNRTCAKHTQFNRFAEPEILQLMGEASSAGKGRAWFGLQEKKHLGKAEFIGRRLSDGDVLSHTTATLIHGLPVLSIPHKVQIINPSRSRSGERFTRRQRQIRLAEETALWHGIPVTNPVRTVVDIATDISLEQAVAAFDALLRSEPEKAQAHKYAAREIIAANAKFSASMRVVKLMEYSTGLAESFGESVCMVIIRNLGVKGLVQQADIVDENGEFAARVDGLIPDKRIIIEFDGSVKYRDTATGGINERGDQFLLEKQREHRLHVLGYTVVRIMWNDLQNPLQLRARLAAVGALG</sequence>
<evidence type="ECO:0000313" key="2">
    <source>
        <dbReference type="Proteomes" id="UP000243589"/>
    </source>
</evidence>
<accession>A0A150H989</accession>
<dbReference type="Proteomes" id="UP000243589">
    <property type="component" value="Unassembled WGS sequence"/>
</dbReference>
<proteinExistence type="predicted"/>
<reference evidence="1 2" key="1">
    <citation type="submission" date="2016-01" db="EMBL/GenBank/DDBJ databases">
        <title>Use of Whole Genome Sequencing to ascertain that Brevibacterium massiliense (Roux, Raoult 2009) is a later heterotypic synonym of Brevibacterium ravenspurgense (Mages 2008).</title>
        <authorList>
            <person name="Bernier A.-M."/>
            <person name="Burdz T."/>
            <person name="Huynh C."/>
            <person name="Pachecho A.L."/>
            <person name="Wiebe D."/>
            <person name="Bonner C."/>
            <person name="Bernard K."/>
        </authorList>
    </citation>
    <scope>NUCLEOTIDE SEQUENCE [LARGE SCALE GENOMIC DNA]</scope>
    <source>
        <strain evidence="1 2">CCUG56047</strain>
    </source>
</reference>
<evidence type="ECO:0008006" key="3">
    <source>
        <dbReference type="Google" id="ProtNLM"/>
    </source>
</evidence>
<protein>
    <recommendedName>
        <fullName evidence="3">DUF559 domain-containing protein</fullName>
    </recommendedName>
</protein>
<organism evidence="1 2">
    <name type="scientific">Brevibacterium ravenspurgense</name>
    <dbReference type="NCBI Taxonomy" id="479117"/>
    <lineage>
        <taxon>Bacteria</taxon>
        <taxon>Bacillati</taxon>
        <taxon>Actinomycetota</taxon>
        <taxon>Actinomycetes</taxon>
        <taxon>Micrococcales</taxon>
        <taxon>Brevibacteriaceae</taxon>
        <taxon>Brevibacterium</taxon>
    </lineage>
</organism>
<dbReference type="PATRIC" id="fig|479117.4.peg.1610"/>
<dbReference type="EMBL" id="LQQC01000010">
    <property type="protein sequence ID" value="KXZ58574.1"/>
    <property type="molecule type" value="Genomic_DNA"/>
</dbReference>
<dbReference type="RefSeq" id="WP_062022161.1">
    <property type="nucleotide sequence ID" value="NZ_LQQC01000010.1"/>
</dbReference>
<dbReference type="AlphaFoldDB" id="A0A150H989"/>
<keyword evidence="2" id="KW-1185">Reference proteome</keyword>
<gene>
    <name evidence="1" type="ORF">Bravens_01627</name>
</gene>
<evidence type="ECO:0000313" key="1">
    <source>
        <dbReference type="EMBL" id="KXZ58574.1"/>
    </source>
</evidence>